<evidence type="ECO:0000256" key="1">
    <source>
        <dbReference type="SAM" id="Phobius"/>
    </source>
</evidence>
<dbReference type="EMBL" id="OBEH01000007">
    <property type="protein sequence ID" value="SNZ01815.1"/>
    <property type="molecule type" value="Genomic_DNA"/>
</dbReference>
<dbReference type="AlphaFoldDB" id="A0A285MXA8"/>
<sequence>MTIEQILAALGLIGIGSVIPAIVSYFIASRKKKSDSKQELKEKRYKAILLLCYAFVNYEREHTTLIINRPNITSKEELLNELTAEWVNMSLYASDMVISKMKKLLEKQGEEEYNSLIIEMRKDLYSVKTKLTADTFKLEMTELINKHNS</sequence>
<dbReference type="Proteomes" id="UP000219048">
    <property type="component" value="Unassembled WGS sequence"/>
</dbReference>
<organism evidence="2 3">
    <name type="scientific">Flagellimonas pacifica</name>
    <dbReference type="NCBI Taxonomy" id="1247520"/>
    <lineage>
        <taxon>Bacteria</taxon>
        <taxon>Pseudomonadati</taxon>
        <taxon>Bacteroidota</taxon>
        <taxon>Flavobacteriia</taxon>
        <taxon>Flavobacteriales</taxon>
        <taxon>Flavobacteriaceae</taxon>
        <taxon>Flagellimonas</taxon>
    </lineage>
</organism>
<keyword evidence="1" id="KW-0472">Membrane</keyword>
<dbReference type="RefSeq" id="WP_097047248.1">
    <property type="nucleotide sequence ID" value="NZ_OBEH01000007.1"/>
</dbReference>
<protein>
    <submittedName>
        <fullName evidence="2">Uncharacterized protein</fullName>
    </submittedName>
</protein>
<keyword evidence="1" id="KW-0812">Transmembrane</keyword>
<evidence type="ECO:0000313" key="3">
    <source>
        <dbReference type="Proteomes" id="UP000219048"/>
    </source>
</evidence>
<name>A0A285MXA8_9FLAO</name>
<keyword evidence="3" id="KW-1185">Reference proteome</keyword>
<accession>A0A285MXA8</accession>
<feature type="transmembrane region" description="Helical" evidence="1">
    <location>
        <begin position="6"/>
        <end position="28"/>
    </location>
</feature>
<dbReference type="OrthoDB" id="9553737at2"/>
<proteinExistence type="predicted"/>
<reference evidence="3" key="1">
    <citation type="submission" date="2017-09" db="EMBL/GenBank/DDBJ databases">
        <authorList>
            <person name="Varghese N."/>
            <person name="Submissions S."/>
        </authorList>
    </citation>
    <scope>NUCLEOTIDE SEQUENCE [LARGE SCALE GENOMIC DNA]</scope>
    <source>
        <strain evidence="3">DSM 25885</strain>
    </source>
</reference>
<gene>
    <name evidence="2" type="ORF">SAMN06265377_3662</name>
</gene>
<keyword evidence="1" id="KW-1133">Transmembrane helix</keyword>
<evidence type="ECO:0000313" key="2">
    <source>
        <dbReference type="EMBL" id="SNZ01815.1"/>
    </source>
</evidence>